<dbReference type="PANTHER" id="PTHR46111:SF1">
    <property type="entry name" value="RIBOSOMAL RNA SMALL SUBUNIT METHYLTRANSFERASE I"/>
    <property type="match status" value="1"/>
</dbReference>
<dbReference type="InterPro" id="IPR014776">
    <property type="entry name" value="4pyrrole_Mease_sub2"/>
</dbReference>
<keyword evidence="2 6" id="KW-0698">rRNA processing</keyword>
<dbReference type="RefSeq" id="WP_123289326.1">
    <property type="nucleotide sequence ID" value="NZ_RJVA01000010.1"/>
</dbReference>
<gene>
    <name evidence="6" type="primary">rsmI</name>
    <name evidence="8" type="ORF">EDC27_0795</name>
</gene>
<dbReference type="Pfam" id="PF00590">
    <property type="entry name" value="TP_methylase"/>
    <property type="match status" value="1"/>
</dbReference>
<evidence type="ECO:0000256" key="2">
    <source>
        <dbReference type="ARBA" id="ARBA00022552"/>
    </source>
</evidence>
<sequence length="304" mass="33307">MNRQVKEKTGTLANHGAGTLYVVATPIGNLQDITLRALEVLRSVDHVVAEDTRHTRKLLSAHQIRVPLLSCHAHTSAEGLSRIVSLLKKGAQVALVTDAGTPGISDPGVALIQETLRHDLQVIPIPGPCAAIAALIVSGLDSQPFAFLGFPPSRGAHRTQFFVKYANLSMTRVLYESPRRLVRTLEDILDQWGDLRVAVARELTKVHEEVFRGTVSQALDVYREGTRGEVTLVVEGAPVASNGEVLQDASWKHALEAYLDHGDSVKNAVEKVQKIYRVRRRDAYQAALHLSRRKNEEPGEGGFS</sequence>
<dbReference type="GO" id="GO:0070677">
    <property type="term" value="F:rRNA (cytosine-2'-O-)-methyltransferase activity"/>
    <property type="evidence" value="ECO:0007669"/>
    <property type="project" value="UniProtKB-UniRule"/>
</dbReference>
<dbReference type="HAMAP" id="MF_01877">
    <property type="entry name" value="16SrRNA_methyltr_I"/>
    <property type="match status" value="1"/>
</dbReference>
<evidence type="ECO:0000313" key="8">
    <source>
        <dbReference type="EMBL" id="ROR01616.1"/>
    </source>
</evidence>
<name>A0A3N1VFI3_9BACT</name>
<evidence type="ECO:0000256" key="4">
    <source>
        <dbReference type="ARBA" id="ARBA00022679"/>
    </source>
</evidence>
<evidence type="ECO:0000259" key="7">
    <source>
        <dbReference type="Pfam" id="PF00590"/>
    </source>
</evidence>
<dbReference type="InterPro" id="IPR014777">
    <property type="entry name" value="4pyrrole_Mease_sub1"/>
</dbReference>
<dbReference type="EMBL" id="RJVA01000010">
    <property type="protein sequence ID" value="ROR01616.1"/>
    <property type="molecule type" value="Genomic_DNA"/>
</dbReference>
<dbReference type="InterPro" id="IPR000878">
    <property type="entry name" value="4pyrrol_Mease"/>
</dbReference>
<protein>
    <recommendedName>
        <fullName evidence="6">Ribosomal RNA small subunit methyltransferase I</fullName>
        <ecNumber evidence="6">2.1.1.198</ecNumber>
    </recommendedName>
    <alternativeName>
        <fullName evidence="6">16S rRNA 2'-O-ribose C1402 methyltransferase</fullName>
    </alternativeName>
    <alternativeName>
        <fullName evidence="6">rRNA (cytidine-2'-O-)-methyltransferase RsmI</fullName>
    </alternativeName>
</protein>
<keyword evidence="5 6" id="KW-0949">S-adenosyl-L-methionine</keyword>
<dbReference type="CDD" id="cd11648">
    <property type="entry name" value="RsmI"/>
    <property type="match status" value="1"/>
</dbReference>
<accession>A0A3N1VFI3</accession>
<evidence type="ECO:0000256" key="1">
    <source>
        <dbReference type="ARBA" id="ARBA00022490"/>
    </source>
</evidence>
<proteinExistence type="inferred from homology"/>
<comment type="caution">
    <text evidence="8">The sequence shown here is derived from an EMBL/GenBank/DDBJ whole genome shotgun (WGS) entry which is preliminary data.</text>
</comment>
<dbReference type="OrthoDB" id="9809084at2"/>
<comment type="catalytic activity">
    <reaction evidence="6">
        <text>cytidine(1402) in 16S rRNA + S-adenosyl-L-methionine = 2'-O-methylcytidine(1402) in 16S rRNA + S-adenosyl-L-homocysteine + H(+)</text>
        <dbReference type="Rhea" id="RHEA:42924"/>
        <dbReference type="Rhea" id="RHEA-COMP:10285"/>
        <dbReference type="Rhea" id="RHEA-COMP:10286"/>
        <dbReference type="ChEBI" id="CHEBI:15378"/>
        <dbReference type="ChEBI" id="CHEBI:57856"/>
        <dbReference type="ChEBI" id="CHEBI:59789"/>
        <dbReference type="ChEBI" id="CHEBI:74495"/>
        <dbReference type="ChEBI" id="CHEBI:82748"/>
        <dbReference type="EC" id="2.1.1.198"/>
    </reaction>
</comment>
<dbReference type="InterPro" id="IPR008189">
    <property type="entry name" value="rRNA_ssu_MeTfrase_I"/>
</dbReference>
<keyword evidence="4 6" id="KW-0808">Transferase</keyword>
<comment type="function">
    <text evidence="6">Catalyzes the 2'-O-methylation of the ribose of cytidine 1402 (C1402) in 16S rRNA.</text>
</comment>
<organism evidence="8 9">
    <name type="scientific">Desulfosoma caldarium</name>
    <dbReference type="NCBI Taxonomy" id="610254"/>
    <lineage>
        <taxon>Bacteria</taxon>
        <taxon>Pseudomonadati</taxon>
        <taxon>Thermodesulfobacteriota</taxon>
        <taxon>Syntrophobacteria</taxon>
        <taxon>Syntrophobacterales</taxon>
        <taxon>Syntrophobacteraceae</taxon>
        <taxon>Desulfosoma</taxon>
    </lineage>
</organism>
<dbReference type="FunFam" id="3.40.1010.10:FF:000007">
    <property type="entry name" value="Ribosomal RNA small subunit methyltransferase I"/>
    <property type="match status" value="1"/>
</dbReference>
<dbReference type="SUPFAM" id="SSF53790">
    <property type="entry name" value="Tetrapyrrole methylase"/>
    <property type="match status" value="1"/>
</dbReference>
<dbReference type="GO" id="GO:0005737">
    <property type="term" value="C:cytoplasm"/>
    <property type="evidence" value="ECO:0007669"/>
    <property type="project" value="UniProtKB-SubCell"/>
</dbReference>
<comment type="similarity">
    <text evidence="6">Belongs to the methyltransferase superfamily. RsmI family.</text>
</comment>
<keyword evidence="3 6" id="KW-0489">Methyltransferase</keyword>
<dbReference type="Gene3D" id="3.40.1010.10">
    <property type="entry name" value="Cobalt-precorrin-4 Transmethylase, Domain 1"/>
    <property type="match status" value="1"/>
</dbReference>
<dbReference type="PANTHER" id="PTHR46111">
    <property type="entry name" value="RIBOSOMAL RNA SMALL SUBUNIT METHYLTRANSFERASE I"/>
    <property type="match status" value="1"/>
</dbReference>
<evidence type="ECO:0000256" key="3">
    <source>
        <dbReference type="ARBA" id="ARBA00022603"/>
    </source>
</evidence>
<dbReference type="FunFam" id="3.30.950.10:FF:000002">
    <property type="entry name" value="Ribosomal RNA small subunit methyltransferase I"/>
    <property type="match status" value="1"/>
</dbReference>
<feature type="domain" description="Tetrapyrrole methylase" evidence="7">
    <location>
        <begin position="19"/>
        <end position="217"/>
    </location>
</feature>
<reference evidence="8 9" key="1">
    <citation type="submission" date="2018-11" db="EMBL/GenBank/DDBJ databases">
        <title>Genomic Encyclopedia of Type Strains, Phase IV (KMG-IV): sequencing the most valuable type-strain genomes for metagenomic binning, comparative biology and taxonomic classification.</title>
        <authorList>
            <person name="Goeker M."/>
        </authorList>
    </citation>
    <scope>NUCLEOTIDE SEQUENCE [LARGE SCALE GENOMIC DNA]</scope>
    <source>
        <strain evidence="8 9">DSM 22027</strain>
    </source>
</reference>
<dbReference type="NCBIfam" id="TIGR00096">
    <property type="entry name" value="16S rRNA (cytidine(1402)-2'-O)-methyltransferase"/>
    <property type="match status" value="1"/>
</dbReference>
<evidence type="ECO:0000256" key="6">
    <source>
        <dbReference type="HAMAP-Rule" id="MF_01877"/>
    </source>
</evidence>
<keyword evidence="9" id="KW-1185">Reference proteome</keyword>
<comment type="subcellular location">
    <subcellularLocation>
        <location evidence="6">Cytoplasm</location>
    </subcellularLocation>
</comment>
<dbReference type="PIRSF" id="PIRSF005917">
    <property type="entry name" value="MTase_YraL"/>
    <property type="match status" value="1"/>
</dbReference>
<dbReference type="Proteomes" id="UP000276223">
    <property type="component" value="Unassembled WGS sequence"/>
</dbReference>
<dbReference type="AlphaFoldDB" id="A0A3N1VFI3"/>
<dbReference type="InterPro" id="IPR035996">
    <property type="entry name" value="4pyrrol_Methylase_sf"/>
</dbReference>
<keyword evidence="1 6" id="KW-0963">Cytoplasm</keyword>
<dbReference type="Gene3D" id="3.30.950.10">
    <property type="entry name" value="Methyltransferase, Cobalt-precorrin-4 Transmethylase, Domain 2"/>
    <property type="match status" value="1"/>
</dbReference>
<dbReference type="EC" id="2.1.1.198" evidence="6"/>
<evidence type="ECO:0000313" key="9">
    <source>
        <dbReference type="Proteomes" id="UP000276223"/>
    </source>
</evidence>
<evidence type="ECO:0000256" key="5">
    <source>
        <dbReference type="ARBA" id="ARBA00022691"/>
    </source>
</evidence>